<dbReference type="GeneID" id="13443689"/>
<dbReference type="EMBL" id="LN714483">
    <property type="protein sequence ID" value="CEL67964.1"/>
    <property type="molecule type" value="Genomic_DNA"/>
</dbReference>
<dbReference type="VEuPathDB" id="ToxoDB:NCLIV_037450"/>
<feature type="region of interest" description="Disordered" evidence="2">
    <location>
        <begin position="552"/>
        <end position="659"/>
    </location>
</feature>
<accession>F0VJQ2</accession>
<dbReference type="RefSeq" id="XP_003883995.1">
    <property type="nucleotide sequence ID" value="XM_003883946.1"/>
</dbReference>
<feature type="domain" description="RING-type" evidence="3">
    <location>
        <begin position="134"/>
        <end position="176"/>
    </location>
</feature>
<evidence type="ECO:0000259" key="3">
    <source>
        <dbReference type="PROSITE" id="PS50089"/>
    </source>
</evidence>
<feature type="compositionally biased region" description="Basic and acidic residues" evidence="2">
    <location>
        <begin position="613"/>
        <end position="626"/>
    </location>
</feature>
<dbReference type="InParanoid" id="F0VJQ2"/>
<dbReference type="InterPro" id="IPR013083">
    <property type="entry name" value="Znf_RING/FYVE/PHD"/>
</dbReference>
<reference evidence="6" key="3">
    <citation type="journal article" date="2012" name="PLoS Pathog.">
        <title>Comparative genomics of the apicomplexan parasites Toxoplasma gondii and Neospora caninum: Coccidia differing in host range and transmission strategy.</title>
        <authorList>
            <person name="Reid A.J."/>
            <person name="Vermont S.J."/>
            <person name="Cotton J.A."/>
            <person name="Harris D."/>
            <person name="Hill-Cawthorne G.A."/>
            <person name="Konen-Waisman S."/>
            <person name="Latham S.M."/>
            <person name="Mourier T."/>
            <person name="Norton R."/>
            <person name="Quail M.A."/>
            <person name="Sanders M."/>
            <person name="Shanmugam D."/>
            <person name="Sohal A."/>
            <person name="Wasmuth J.D."/>
            <person name="Brunk B."/>
            <person name="Grigg M.E."/>
            <person name="Howard J.C."/>
            <person name="Parkinson J."/>
            <person name="Roos D.S."/>
            <person name="Trees A.J."/>
            <person name="Berriman M."/>
            <person name="Pain A."/>
            <person name="Wastling J.M."/>
        </authorList>
    </citation>
    <scope>NUCLEOTIDE SEQUENCE [LARGE SCALE GENOMIC DNA]</scope>
    <source>
        <strain evidence="6">Liverpool</strain>
    </source>
</reference>
<dbReference type="GO" id="GO:0008270">
    <property type="term" value="F:zinc ion binding"/>
    <property type="evidence" value="ECO:0007669"/>
    <property type="project" value="UniProtKB-KW"/>
</dbReference>
<keyword evidence="1" id="KW-0863">Zinc-finger</keyword>
<dbReference type="Proteomes" id="UP000007494">
    <property type="component" value="Chromosome VIII"/>
</dbReference>
<feature type="compositionally biased region" description="Low complexity" evidence="2">
    <location>
        <begin position="627"/>
        <end position="644"/>
    </location>
</feature>
<feature type="compositionally biased region" description="Polar residues" evidence="2">
    <location>
        <begin position="557"/>
        <end position="566"/>
    </location>
</feature>
<dbReference type="OrthoDB" id="341679at2759"/>
<feature type="region of interest" description="Disordered" evidence="2">
    <location>
        <begin position="712"/>
        <end position="755"/>
    </location>
</feature>
<dbReference type="Gene3D" id="3.30.40.10">
    <property type="entry name" value="Zinc/RING finger domain, C3HC4 (zinc finger)"/>
    <property type="match status" value="1"/>
</dbReference>
<sequence>MLLYYRLSSEHAGSYRQCMLSCSALSLAEVKHLLAARCGLASEYGRKIDFRIFLAGSQTPAGAGAGEELTEIVDENQMIHAYSKVVLQRVAITYGGSQSVLHKARSELSQEEWKTAEERKWGGRLKRLPPEWLCVLCHRVMTNPVLVRCASNCAQSACLACLEARLGPNRICPFCNSPFRQAIRNKRLQEIIALANLSEFEPAPGAAGGGQHPGQQRQLEAANSASSTGEGSRDATCSARREGQADSAGRGGSRESLSAAGAGLRDLSSGGKVSEEKEADEDARVDSSTSVHTPGTKEGCRGETDWLHFVYLVPQENLTLMRQYDMMVVESSSNLALALAPRTRPAQRRGNGTVETASESGDPTDGEKEEETRSDAGDAGAGGATNGPEDQLCGAGKNTNHQVFLVPLCSAGGGTSFSIAGFARVSSSRHVDPESDSAAAAVAQQWQSSPGRASALPAHPCSALAFGVYNITWDSKFTPMPMLPSRKQPLCSLLGAHRRQFNASGVPAVPGLLKREVFGGGGASMIEAVVEAAKYEEVLTCIKDYAQFGSRPAEPWQYSTPQTSARSAAGPGMPKKGLPAAGLGQEATRVPPPPPPPSAGEGSVRSSGCASAPEKRDVSSEGRGRSDVGSVSSSLSRGASRPGSLNGERKETGGVFGIPVSLGPPSLSLRGDPGQPSNPYLGYCALLPFLTEEQFRHIRRLQKRAMEICGYTQPLAEPRKRRRSGKKKRGKDVSRSVGSRAFPSDEPLDGCDHVEGGKQGTDSMCACAPTRDTNAESLSIQNAASVTRRPVSDPDCAKSTGSRVRGAPKALPRVPPVLRVSATNDKTDTDTTRNKDTGDRHSQGEAAVVETCKAVEENVARVPSAGPDPDCSGECD</sequence>
<evidence type="ECO:0000313" key="4">
    <source>
        <dbReference type="EMBL" id="CBZ53963.1"/>
    </source>
</evidence>
<feature type="compositionally biased region" description="Polar residues" evidence="2">
    <location>
        <begin position="217"/>
        <end position="230"/>
    </location>
</feature>
<evidence type="ECO:0000313" key="5">
    <source>
        <dbReference type="EMBL" id="CEL67964.1"/>
    </source>
</evidence>
<dbReference type="InterPro" id="IPR001841">
    <property type="entry name" value="Znf_RING"/>
</dbReference>
<evidence type="ECO:0000256" key="1">
    <source>
        <dbReference type="PROSITE-ProRule" id="PRU00175"/>
    </source>
</evidence>
<feature type="region of interest" description="Disordered" evidence="2">
    <location>
        <begin position="339"/>
        <end position="394"/>
    </location>
</feature>
<dbReference type="PROSITE" id="PS50089">
    <property type="entry name" value="ZF_RING_2"/>
    <property type="match status" value="1"/>
</dbReference>
<keyword evidence="6" id="KW-1185">Reference proteome</keyword>
<dbReference type="EMBL" id="FR823390">
    <property type="protein sequence ID" value="CBZ53963.1"/>
    <property type="molecule type" value="Genomic_DNA"/>
</dbReference>
<reference evidence="4" key="2">
    <citation type="submission" date="2011-03" db="EMBL/GenBank/DDBJ databases">
        <title>Comparative genomics and transcriptomics of Neospora caninum and Toxoplasma gondii.</title>
        <authorList>
            <person name="Reid A.J."/>
            <person name="Sohal A."/>
            <person name="Harris D."/>
            <person name="Quail M."/>
            <person name="Sanders M."/>
            <person name="Berriman M."/>
            <person name="Wastling J.M."/>
            <person name="Pain A."/>
        </authorList>
    </citation>
    <scope>NUCLEOTIDE SEQUENCE</scope>
    <source>
        <strain evidence="4">Liverpool</strain>
    </source>
</reference>
<dbReference type="AlphaFoldDB" id="F0VJQ2"/>
<evidence type="ECO:0000313" key="6">
    <source>
        <dbReference type="Proteomes" id="UP000007494"/>
    </source>
</evidence>
<name>F0VJQ2_NEOCL</name>
<keyword evidence="1" id="KW-0479">Metal-binding</keyword>
<organism evidence="4 6">
    <name type="scientific">Neospora caninum (strain Liverpool)</name>
    <dbReference type="NCBI Taxonomy" id="572307"/>
    <lineage>
        <taxon>Eukaryota</taxon>
        <taxon>Sar</taxon>
        <taxon>Alveolata</taxon>
        <taxon>Apicomplexa</taxon>
        <taxon>Conoidasida</taxon>
        <taxon>Coccidia</taxon>
        <taxon>Eucoccidiorida</taxon>
        <taxon>Eimeriorina</taxon>
        <taxon>Sarcocystidae</taxon>
        <taxon>Neospora</taxon>
    </lineage>
</organism>
<reference evidence="5" key="4">
    <citation type="journal article" date="2015" name="PLoS ONE">
        <title>Comprehensive Evaluation of Toxoplasma gondii VEG and Neospora caninum LIV Genomes with Tachyzoite Stage Transcriptome and Proteome Defines Novel Transcript Features.</title>
        <authorList>
            <person name="Ramaprasad A."/>
            <person name="Mourier T."/>
            <person name="Naeem R."/>
            <person name="Malas T.B."/>
            <person name="Moussa E."/>
            <person name="Panigrahi A."/>
            <person name="Vermont S.J."/>
            <person name="Otto T.D."/>
            <person name="Wastling J."/>
            <person name="Pain A."/>
        </authorList>
    </citation>
    <scope>NUCLEOTIDE SEQUENCE</scope>
    <source>
        <strain evidence="5">Liverpool</strain>
    </source>
</reference>
<keyword evidence="1" id="KW-0862">Zinc</keyword>
<feature type="compositionally biased region" description="Basic and acidic residues" evidence="2">
    <location>
        <begin position="825"/>
        <end position="843"/>
    </location>
</feature>
<proteinExistence type="predicted"/>
<dbReference type="SUPFAM" id="SSF57850">
    <property type="entry name" value="RING/U-box"/>
    <property type="match status" value="1"/>
</dbReference>
<dbReference type="OMA" id="DYCALLP"/>
<reference evidence="4" key="1">
    <citation type="submission" date="2011-02" db="EMBL/GenBank/DDBJ databases">
        <authorList>
            <person name="Aslett M."/>
        </authorList>
    </citation>
    <scope>NUCLEOTIDE SEQUENCE</scope>
    <source>
        <strain evidence="4">Liverpool</strain>
    </source>
</reference>
<protein>
    <submittedName>
        <fullName evidence="5">Dense granular protein GRA10, putative</fullName>
    </submittedName>
</protein>
<gene>
    <name evidence="5" type="ORF">BN1204_037450</name>
    <name evidence="4" type="ORF">NCLIV_037450</name>
</gene>
<feature type="region of interest" description="Disordered" evidence="2">
    <location>
        <begin position="781"/>
        <end position="846"/>
    </location>
</feature>
<dbReference type="eggNOG" id="ENOG502STKN">
    <property type="taxonomic scope" value="Eukaryota"/>
</dbReference>
<evidence type="ECO:0000256" key="2">
    <source>
        <dbReference type="SAM" id="MobiDB-lite"/>
    </source>
</evidence>
<feature type="compositionally biased region" description="Basic residues" evidence="2">
    <location>
        <begin position="719"/>
        <end position="730"/>
    </location>
</feature>
<feature type="region of interest" description="Disordered" evidence="2">
    <location>
        <begin position="203"/>
        <end position="300"/>
    </location>
</feature>